<sequence length="94" mass="10378">MESAVLNEKHVGQAPLPAAITGDTFSAVNPKHGHPHKMQALTQVIDHRQAEPNQRPSVSTHDTNQTHYHCATGQVEGVCIFYNYKGSIFETELI</sequence>
<dbReference type="EMBL" id="JBICBT010000824">
    <property type="protein sequence ID" value="KAL3098407.1"/>
    <property type="molecule type" value="Genomic_DNA"/>
</dbReference>
<comment type="caution">
    <text evidence="1">The sequence shown here is derived from an EMBL/GenBank/DDBJ whole genome shotgun (WGS) entry which is preliminary data.</text>
</comment>
<organism evidence="1 2">
    <name type="scientific">Heterodera trifolii</name>
    <dbReference type="NCBI Taxonomy" id="157864"/>
    <lineage>
        <taxon>Eukaryota</taxon>
        <taxon>Metazoa</taxon>
        <taxon>Ecdysozoa</taxon>
        <taxon>Nematoda</taxon>
        <taxon>Chromadorea</taxon>
        <taxon>Rhabditida</taxon>
        <taxon>Tylenchina</taxon>
        <taxon>Tylenchomorpha</taxon>
        <taxon>Tylenchoidea</taxon>
        <taxon>Heteroderidae</taxon>
        <taxon>Heteroderinae</taxon>
        <taxon>Heterodera</taxon>
    </lineage>
</organism>
<reference evidence="1 2" key="1">
    <citation type="submission" date="2024-10" db="EMBL/GenBank/DDBJ databases">
        <authorList>
            <person name="Kim D."/>
        </authorList>
    </citation>
    <scope>NUCLEOTIDE SEQUENCE [LARGE SCALE GENOMIC DNA]</scope>
    <source>
        <strain evidence="1">BH-2024</strain>
    </source>
</reference>
<dbReference type="AlphaFoldDB" id="A0ABD2K693"/>
<proteinExistence type="predicted"/>
<accession>A0ABD2K693</accession>
<name>A0ABD2K693_9BILA</name>
<protein>
    <submittedName>
        <fullName evidence="1">Uncharacterized protein</fullName>
    </submittedName>
</protein>
<gene>
    <name evidence="1" type="ORF">niasHT_022771</name>
</gene>
<dbReference type="Proteomes" id="UP001620626">
    <property type="component" value="Unassembled WGS sequence"/>
</dbReference>
<keyword evidence="2" id="KW-1185">Reference proteome</keyword>
<evidence type="ECO:0000313" key="1">
    <source>
        <dbReference type="EMBL" id="KAL3098407.1"/>
    </source>
</evidence>
<evidence type="ECO:0000313" key="2">
    <source>
        <dbReference type="Proteomes" id="UP001620626"/>
    </source>
</evidence>